<keyword evidence="4 9" id="KW-0997">Cell inner membrane</keyword>
<keyword evidence="12" id="KW-1185">Reference proteome</keyword>
<dbReference type="GO" id="GO:0005886">
    <property type="term" value="C:plasma membrane"/>
    <property type="evidence" value="ECO:0007669"/>
    <property type="project" value="UniProtKB-SubCell"/>
</dbReference>
<dbReference type="PANTHER" id="PTHR35011">
    <property type="entry name" value="2,3-DIKETO-L-GULONATE TRAP TRANSPORTER SMALL PERMEASE PROTEIN YIAM"/>
    <property type="match status" value="1"/>
</dbReference>
<keyword evidence="5 9" id="KW-0812">Transmembrane</keyword>
<dbReference type="InterPro" id="IPR055348">
    <property type="entry name" value="DctQ"/>
</dbReference>
<dbReference type="PANTHER" id="PTHR35011:SF4">
    <property type="entry name" value="SLL1102 PROTEIN"/>
    <property type="match status" value="1"/>
</dbReference>
<dbReference type="InterPro" id="IPR007387">
    <property type="entry name" value="TRAP_DctQ"/>
</dbReference>
<evidence type="ECO:0000313" key="11">
    <source>
        <dbReference type="EMBL" id="MCT8973951.1"/>
    </source>
</evidence>
<dbReference type="Proteomes" id="UP001320898">
    <property type="component" value="Unassembled WGS sequence"/>
</dbReference>
<dbReference type="AlphaFoldDB" id="A0AAW5R5I9"/>
<feature type="transmembrane region" description="Helical" evidence="9">
    <location>
        <begin position="81"/>
        <end position="103"/>
    </location>
</feature>
<evidence type="ECO:0000256" key="1">
    <source>
        <dbReference type="ARBA" id="ARBA00004429"/>
    </source>
</evidence>
<comment type="subcellular location">
    <subcellularLocation>
        <location evidence="1 9">Cell inner membrane</location>
        <topology evidence="1 9">Multi-pass membrane protein</topology>
    </subcellularLocation>
</comment>
<gene>
    <name evidence="11" type="ORF">MUB46_18955</name>
</gene>
<comment type="function">
    <text evidence="9">Part of the tripartite ATP-independent periplasmic (TRAP) transport system.</text>
</comment>
<evidence type="ECO:0000259" key="10">
    <source>
        <dbReference type="Pfam" id="PF04290"/>
    </source>
</evidence>
<evidence type="ECO:0000256" key="9">
    <source>
        <dbReference type="RuleBase" id="RU369079"/>
    </source>
</evidence>
<keyword evidence="6 9" id="KW-1133">Transmembrane helix</keyword>
<feature type="transmembrane region" description="Helical" evidence="9">
    <location>
        <begin position="40"/>
        <end position="60"/>
    </location>
</feature>
<protein>
    <recommendedName>
        <fullName evidence="9">TRAP transporter small permease protein</fullName>
    </recommendedName>
</protein>
<evidence type="ECO:0000256" key="7">
    <source>
        <dbReference type="ARBA" id="ARBA00023136"/>
    </source>
</evidence>
<evidence type="ECO:0000256" key="8">
    <source>
        <dbReference type="ARBA" id="ARBA00038436"/>
    </source>
</evidence>
<evidence type="ECO:0000256" key="4">
    <source>
        <dbReference type="ARBA" id="ARBA00022519"/>
    </source>
</evidence>
<evidence type="ECO:0000256" key="3">
    <source>
        <dbReference type="ARBA" id="ARBA00022475"/>
    </source>
</evidence>
<proteinExistence type="inferred from homology"/>
<evidence type="ECO:0000256" key="5">
    <source>
        <dbReference type="ARBA" id="ARBA00022692"/>
    </source>
</evidence>
<comment type="similarity">
    <text evidence="8 9">Belongs to the TRAP transporter small permease family.</text>
</comment>
<dbReference type="RefSeq" id="WP_261617531.1">
    <property type="nucleotide sequence ID" value="NZ_JALIDZ010000009.1"/>
</dbReference>
<dbReference type="Pfam" id="PF04290">
    <property type="entry name" value="DctQ"/>
    <property type="match status" value="1"/>
</dbReference>
<reference evidence="11 12" key="1">
    <citation type="submission" date="2022-04" db="EMBL/GenBank/DDBJ databases">
        <authorList>
            <person name="Ye Y.-Q."/>
            <person name="Du Z.-J."/>
        </authorList>
    </citation>
    <scope>NUCLEOTIDE SEQUENCE [LARGE SCALE GENOMIC DNA]</scope>
    <source>
        <strain evidence="11 12">A6E488</strain>
    </source>
</reference>
<organism evidence="11 12">
    <name type="scientific">Microbaculum marinisediminis</name>
    <dbReference type="NCBI Taxonomy" id="2931392"/>
    <lineage>
        <taxon>Bacteria</taxon>
        <taxon>Pseudomonadati</taxon>
        <taxon>Pseudomonadota</taxon>
        <taxon>Alphaproteobacteria</taxon>
        <taxon>Hyphomicrobiales</taxon>
        <taxon>Tepidamorphaceae</taxon>
        <taxon>Microbaculum</taxon>
    </lineage>
</organism>
<sequence>MDRFSQGVATVSSFLLGAMALVVAYEVGSRYFFGRPTIWAWDVNVQLMMAMIMLGIADVYRRDMHIRVDVFTSRLSERARAWLDVLYAPLLLFIAVIILWTGWEYFYKAFLRGQRASTLLAPPLWPIKFLLPLCGALLAVQVVVKFFRDLRVALGKARA</sequence>
<evidence type="ECO:0000256" key="6">
    <source>
        <dbReference type="ARBA" id="ARBA00022989"/>
    </source>
</evidence>
<comment type="caution">
    <text evidence="11">The sequence shown here is derived from an EMBL/GenBank/DDBJ whole genome shotgun (WGS) entry which is preliminary data.</text>
</comment>
<comment type="subunit">
    <text evidence="9">The complex comprises the extracytoplasmic solute receptor protein and the two transmembrane proteins.</text>
</comment>
<dbReference type="GO" id="GO:0022857">
    <property type="term" value="F:transmembrane transporter activity"/>
    <property type="evidence" value="ECO:0007669"/>
    <property type="project" value="UniProtKB-UniRule"/>
</dbReference>
<keyword evidence="3" id="KW-1003">Cell membrane</keyword>
<evidence type="ECO:0000256" key="2">
    <source>
        <dbReference type="ARBA" id="ARBA00022448"/>
    </source>
</evidence>
<accession>A0AAW5R5I9</accession>
<keyword evidence="2 9" id="KW-0813">Transport</keyword>
<evidence type="ECO:0000313" key="12">
    <source>
        <dbReference type="Proteomes" id="UP001320898"/>
    </source>
</evidence>
<keyword evidence="7 9" id="KW-0472">Membrane</keyword>
<feature type="transmembrane region" description="Helical" evidence="9">
    <location>
        <begin position="123"/>
        <end position="144"/>
    </location>
</feature>
<feature type="domain" description="Tripartite ATP-independent periplasmic transporters DctQ component" evidence="10">
    <location>
        <begin position="19"/>
        <end position="151"/>
    </location>
</feature>
<dbReference type="EMBL" id="JALIDZ010000009">
    <property type="protein sequence ID" value="MCT8973951.1"/>
    <property type="molecule type" value="Genomic_DNA"/>
</dbReference>
<comment type="caution">
    <text evidence="9">Lacks conserved residue(s) required for the propagation of feature annotation.</text>
</comment>
<name>A0AAW5R5I9_9HYPH</name>